<name>A0ACC0BM04_CATRO</name>
<accession>A0ACC0BM04</accession>
<reference evidence="2" key="1">
    <citation type="journal article" date="2023" name="Nat. Plants">
        <title>Single-cell RNA sequencing provides a high-resolution roadmap for understanding the multicellular compartmentation of specialized metabolism.</title>
        <authorList>
            <person name="Sun S."/>
            <person name="Shen X."/>
            <person name="Li Y."/>
            <person name="Li Y."/>
            <person name="Wang S."/>
            <person name="Li R."/>
            <person name="Zhang H."/>
            <person name="Shen G."/>
            <person name="Guo B."/>
            <person name="Wei J."/>
            <person name="Xu J."/>
            <person name="St-Pierre B."/>
            <person name="Chen S."/>
            <person name="Sun C."/>
        </authorList>
    </citation>
    <scope>NUCLEOTIDE SEQUENCE [LARGE SCALE GENOMIC DNA]</scope>
</reference>
<evidence type="ECO:0000313" key="2">
    <source>
        <dbReference type="Proteomes" id="UP001060085"/>
    </source>
</evidence>
<proteinExistence type="predicted"/>
<gene>
    <name evidence="1" type="ORF">M9H77_14007</name>
</gene>
<organism evidence="1 2">
    <name type="scientific">Catharanthus roseus</name>
    <name type="common">Madagascar periwinkle</name>
    <name type="synonym">Vinca rosea</name>
    <dbReference type="NCBI Taxonomy" id="4058"/>
    <lineage>
        <taxon>Eukaryota</taxon>
        <taxon>Viridiplantae</taxon>
        <taxon>Streptophyta</taxon>
        <taxon>Embryophyta</taxon>
        <taxon>Tracheophyta</taxon>
        <taxon>Spermatophyta</taxon>
        <taxon>Magnoliopsida</taxon>
        <taxon>eudicotyledons</taxon>
        <taxon>Gunneridae</taxon>
        <taxon>Pentapetalae</taxon>
        <taxon>asterids</taxon>
        <taxon>lamiids</taxon>
        <taxon>Gentianales</taxon>
        <taxon>Apocynaceae</taxon>
        <taxon>Rauvolfioideae</taxon>
        <taxon>Vinceae</taxon>
        <taxon>Catharanthinae</taxon>
        <taxon>Catharanthus</taxon>
    </lineage>
</organism>
<dbReference type="Proteomes" id="UP001060085">
    <property type="component" value="Linkage Group LG03"/>
</dbReference>
<comment type="caution">
    <text evidence="1">The sequence shown here is derived from an EMBL/GenBank/DDBJ whole genome shotgun (WGS) entry which is preliminary data.</text>
</comment>
<dbReference type="EMBL" id="CM044703">
    <property type="protein sequence ID" value="KAI5673643.1"/>
    <property type="molecule type" value="Genomic_DNA"/>
</dbReference>
<keyword evidence="2" id="KW-1185">Reference proteome</keyword>
<evidence type="ECO:0000313" key="1">
    <source>
        <dbReference type="EMBL" id="KAI5673643.1"/>
    </source>
</evidence>
<sequence length="300" mass="32749">MEGPYSSLYRLSMQPKSKTLDKNEAEANSFNVSNLAVCSERWWNTMGYNSVSPGMMRGSASESSSLEQSMDGQSQSDSRINDDDDDAARQSQGAVNQQSDGSYVQEDTNFPTVASNVPPKSNESLMQPPQFELVGHSIACASNPYPDPYYGGMMATFGQPFISLRAIWAVRFLGSRIASMVFVSAVEILRVTGNILIHLPSSLCKMVRPKRKVFEFQIVNLSMLASFFKKGGCYPSAYWSGKFLGSIPAGLGSGLYVMGVLRRLPTDGTYNCPCSVKVIRFPSISKLDSLPLDLSGGVFV</sequence>
<protein>
    <submittedName>
        <fullName evidence="1">Uncharacterized protein</fullName>
    </submittedName>
</protein>